<protein>
    <submittedName>
        <fullName evidence="4">G protein-coupled receptor</fullName>
    </submittedName>
</protein>
<dbReference type="AlphaFoldDB" id="A0A183UQX2"/>
<accession>A0A183UQX2</accession>
<dbReference type="Pfam" id="PF10321">
    <property type="entry name" value="7TM_GPCR_Srt"/>
    <property type="match status" value="1"/>
</dbReference>
<evidence type="ECO:0000313" key="4">
    <source>
        <dbReference type="WBParaSite" id="TCNE_0001089201-mRNA-1"/>
    </source>
</evidence>
<keyword evidence="1" id="KW-0472">Membrane</keyword>
<keyword evidence="1" id="KW-1133">Transmembrane helix</keyword>
<organism evidence="3 4">
    <name type="scientific">Toxocara canis</name>
    <name type="common">Canine roundworm</name>
    <dbReference type="NCBI Taxonomy" id="6265"/>
    <lineage>
        <taxon>Eukaryota</taxon>
        <taxon>Metazoa</taxon>
        <taxon>Ecdysozoa</taxon>
        <taxon>Nematoda</taxon>
        <taxon>Chromadorea</taxon>
        <taxon>Rhabditida</taxon>
        <taxon>Spirurina</taxon>
        <taxon>Ascaridomorpha</taxon>
        <taxon>Ascaridoidea</taxon>
        <taxon>Toxocaridae</taxon>
        <taxon>Toxocara</taxon>
    </lineage>
</organism>
<gene>
    <name evidence="2" type="ORF">TCNE_LOCUS10892</name>
</gene>
<evidence type="ECO:0000256" key="1">
    <source>
        <dbReference type="SAM" id="Phobius"/>
    </source>
</evidence>
<sequence>MMRDEIMPPKHERIMVGALFISVDFVAMIHLAVVIMAILLDSKMRSMAAYRLMLYIAILDFIHLCVQCVGGFITIWPIENEFPTKFAAGLMESSWICMICLTFVLSVNRLQIIVDKPSLEKCFAIFCKKRIHFMQTNPISSVEMRILAQSVALFTFTTICVFLDFFNFYLLPPTKWTYLCLTIVRQICTVMIPFLNLIFNNAIRTKAISFFLKSSKVTTTHPIPSIKVTELHAQRTQPKLFMKTI</sequence>
<feature type="transmembrane region" description="Helical" evidence="1">
    <location>
        <begin position="14"/>
        <end position="40"/>
    </location>
</feature>
<reference evidence="4" key="1">
    <citation type="submission" date="2016-06" db="UniProtKB">
        <authorList>
            <consortium name="WormBaseParasite"/>
        </authorList>
    </citation>
    <scope>IDENTIFICATION</scope>
</reference>
<reference evidence="2 3" key="2">
    <citation type="submission" date="2018-11" db="EMBL/GenBank/DDBJ databases">
        <authorList>
            <consortium name="Pathogen Informatics"/>
        </authorList>
    </citation>
    <scope>NUCLEOTIDE SEQUENCE [LARGE SCALE GENOMIC DNA]</scope>
</reference>
<dbReference type="WBParaSite" id="TCNE_0001089201-mRNA-1">
    <property type="protein sequence ID" value="TCNE_0001089201-mRNA-1"/>
    <property type="gene ID" value="TCNE_0001089201"/>
</dbReference>
<evidence type="ECO:0000313" key="2">
    <source>
        <dbReference type="EMBL" id="VDM42213.1"/>
    </source>
</evidence>
<name>A0A183UQX2_TOXCA</name>
<feature type="transmembrane region" description="Helical" evidence="1">
    <location>
        <begin position="151"/>
        <end position="170"/>
    </location>
</feature>
<keyword evidence="1" id="KW-0812">Transmembrane</keyword>
<dbReference type="InterPro" id="IPR019425">
    <property type="entry name" value="7TM_GPCR_serpentine_rcpt_Srt"/>
</dbReference>
<feature type="transmembrane region" description="Helical" evidence="1">
    <location>
        <begin position="88"/>
        <end position="107"/>
    </location>
</feature>
<proteinExistence type="predicted"/>
<evidence type="ECO:0000313" key="3">
    <source>
        <dbReference type="Proteomes" id="UP000050794"/>
    </source>
</evidence>
<keyword evidence="3" id="KW-1185">Reference proteome</keyword>
<feature type="transmembrane region" description="Helical" evidence="1">
    <location>
        <begin position="176"/>
        <end position="199"/>
    </location>
</feature>
<dbReference type="EMBL" id="UYWY01020654">
    <property type="protein sequence ID" value="VDM42213.1"/>
    <property type="molecule type" value="Genomic_DNA"/>
</dbReference>
<feature type="transmembrane region" description="Helical" evidence="1">
    <location>
        <begin position="52"/>
        <end position="76"/>
    </location>
</feature>
<dbReference type="Proteomes" id="UP000050794">
    <property type="component" value="Unassembled WGS sequence"/>
</dbReference>